<dbReference type="AlphaFoldDB" id="A0A1H6VUA5"/>
<dbReference type="Pfam" id="PF02660">
    <property type="entry name" value="G3P_acyltransf"/>
    <property type="match status" value="1"/>
</dbReference>
<keyword evidence="12" id="KW-1185">Reference proteome</keyword>
<keyword evidence="6 10" id="KW-0443">Lipid metabolism</keyword>
<evidence type="ECO:0000256" key="3">
    <source>
        <dbReference type="ARBA" id="ARBA00022679"/>
    </source>
</evidence>
<proteinExistence type="inferred from homology"/>
<keyword evidence="11" id="KW-0012">Acyltransferase</keyword>
<dbReference type="RefSeq" id="WP_091829368.1">
    <property type="nucleotide sequence ID" value="NZ_FNZK01000003.1"/>
</dbReference>
<comment type="caution">
    <text evidence="10">Lacks conserved residue(s) required for the propagation of feature annotation.</text>
</comment>
<dbReference type="NCBIfam" id="TIGR00023">
    <property type="entry name" value="glycerol-3-phosphate 1-O-acyltransferase PlsY"/>
    <property type="match status" value="1"/>
</dbReference>
<keyword evidence="5 10" id="KW-1133">Transmembrane helix</keyword>
<dbReference type="PANTHER" id="PTHR30309:SF0">
    <property type="entry name" value="GLYCEROL-3-PHOSPHATE ACYLTRANSFERASE-RELATED"/>
    <property type="match status" value="1"/>
</dbReference>
<dbReference type="EMBL" id="FNZK01000003">
    <property type="protein sequence ID" value="SEJ07316.1"/>
    <property type="molecule type" value="Genomic_DNA"/>
</dbReference>
<dbReference type="PANTHER" id="PTHR30309">
    <property type="entry name" value="INNER MEMBRANE PROTEIN YGIH"/>
    <property type="match status" value="1"/>
</dbReference>
<evidence type="ECO:0000313" key="12">
    <source>
        <dbReference type="Proteomes" id="UP000199662"/>
    </source>
</evidence>
<evidence type="ECO:0000313" key="11">
    <source>
        <dbReference type="EMBL" id="SEJ07316.1"/>
    </source>
</evidence>
<keyword evidence="2 10" id="KW-0444">Lipid biosynthesis</keyword>
<comment type="catalytic activity">
    <reaction evidence="10">
        <text>an acyl phosphate + sn-glycerol 3-phosphate = a 1-acyl-sn-glycero-3-phosphate + phosphate</text>
        <dbReference type="Rhea" id="RHEA:34075"/>
        <dbReference type="ChEBI" id="CHEBI:43474"/>
        <dbReference type="ChEBI" id="CHEBI:57597"/>
        <dbReference type="ChEBI" id="CHEBI:57970"/>
        <dbReference type="ChEBI" id="CHEBI:59918"/>
        <dbReference type="EC" id="2.3.1.275"/>
    </reaction>
</comment>
<dbReference type="GO" id="GO:0043772">
    <property type="term" value="F:acyl-phosphate glycerol-3-phosphate acyltransferase activity"/>
    <property type="evidence" value="ECO:0007669"/>
    <property type="project" value="UniProtKB-UniRule"/>
</dbReference>
<dbReference type="EC" id="2.3.1.275" evidence="10"/>
<evidence type="ECO:0000256" key="10">
    <source>
        <dbReference type="HAMAP-Rule" id="MF_01043"/>
    </source>
</evidence>
<keyword evidence="4 10" id="KW-0812">Transmembrane</keyword>
<dbReference type="UniPathway" id="UPA00085"/>
<evidence type="ECO:0000256" key="5">
    <source>
        <dbReference type="ARBA" id="ARBA00022989"/>
    </source>
</evidence>
<dbReference type="HAMAP" id="MF_01043">
    <property type="entry name" value="PlsY"/>
    <property type="match status" value="1"/>
</dbReference>
<evidence type="ECO:0000256" key="1">
    <source>
        <dbReference type="ARBA" id="ARBA00022475"/>
    </source>
</evidence>
<dbReference type="GO" id="GO:0005886">
    <property type="term" value="C:plasma membrane"/>
    <property type="evidence" value="ECO:0007669"/>
    <property type="project" value="UniProtKB-SubCell"/>
</dbReference>
<comment type="subcellular location">
    <subcellularLocation>
        <location evidence="10">Cell membrane</location>
        <topology evidence="10">Multi-pass membrane protein</topology>
    </subcellularLocation>
</comment>
<comment type="pathway">
    <text evidence="10">Lipid metabolism; phospholipid metabolism.</text>
</comment>
<evidence type="ECO:0000256" key="9">
    <source>
        <dbReference type="ARBA" id="ARBA00023264"/>
    </source>
</evidence>
<evidence type="ECO:0000256" key="8">
    <source>
        <dbReference type="ARBA" id="ARBA00023209"/>
    </source>
</evidence>
<evidence type="ECO:0000256" key="6">
    <source>
        <dbReference type="ARBA" id="ARBA00023098"/>
    </source>
</evidence>
<feature type="transmembrane region" description="Helical" evidence="10">
    <location>
        <begin position="162"/>
        <end position="179"/>
    </location>
</feature>
<keyword evidence="3 10" id="KW-0808">Transferase</keyword>
<keyword evidence="1 10" id="KW-1003">Cell membrane</keyword>
<comment type="function">
    <text evidence="10">Catalyzes the transfer of an acyl group from acyl-phosphate (acyl-PO(4)) to glycerol-3-phosphate (G3P) to form lysophosphatidic acid (LPA). This enzyme utilizes acyl-phosphate as fatty acyl donor, but not acyl-CoA or acyl-ACP.</text>
</comment>
<comment type="similarity">
    <text evidence="10">Belongs to the PlsY family.</text>
</comment>
<evidence type="ECO:0000256" key="2">
    <source>
        <dbReference type="ARBA" id="ARBA00022516"/>
    </source>
</evidence>
<dbReference type="InterPro" id="IPR003811">
    <property type="entry name" value="G3P_acylTferase_PlsY"/>
</dbReference>
<organism evidence="11 12">
    <name type="scientific">Propionispira arboris</name>
    <dbReference type="NCBI Taxonomy" id="84035"/>
    <lineage>
        <taxon>Bacteria</taxon>
        <taxon>Bacillati</taxon>
        <taxon>Bacillota</taxon>
        <taxon>Negativicutes</taxon>
        <taxon>Selenomonadales</taxon>
        <taxon>Selenomonadaceae</taxon>
        <taxon>Propionispira</taxon>
    </lineage>
</organism>
<accession>A0A1H6VUA5</accession>
<evidence type="ECO:0000256" key="4">
    <source>
        <dbReference type="ARBA" id="ARBA00022692"/>
    </source>
</evidence>
<dbReference type="STRING" id="84035.SAMN05660742_10359"/>
<feature type="transmembrane region" description="Helical" evidence="10">
    <location>
        <begin position="106"/>
        <end position="130"/>
    </location>
</feature>
<keyword evidence="9 10" id="KW-1208">Phospholipid metabolism</keyword>
<protein>
    <recommendedName>
        <fullName evidence="10">Glycerol-3-phosphate acyltransferase</fullName>
    </recommendedName>
    <alternativeName>
        <fullName evidence="10">Acyl-PO4 G3P acyltransferase</fullName>
    </alternativeName>
    <alternativeName>
        <fullName evidence="10">Acyl-phosphate--glycerol-3-phosphate acyltransferase</fullName>
    </alternativeName>
    <alternativeName>
        <fullName evidence="10">G3P acyltransferase</fullName>
        <shortName evidence="10">GPAT</shortName>
        <ecNumber evidence="10">2.3.1.275</ecNumber>
    </alternativeName>
    <alternativeName>
        <fullName evidence="10">Lysophosphatidic acid synthase</fullName>
        <shortName evidence="10">LPA synthase</shortName>
    </alternativeName>
</protein>
<dbReference type="SMART" id="SM01207">
    <property type="entry name" value="G3P_acyltransf"/>
    <property type="match status" value="1"/>
</dbReference>
<dbReference type="Proteomes" id="UP000199662">
    <property type="component" value="Unassembled WGS sequence"/>
</dbReference>
<sequence length="199" mass="21106">MGLFFAGILSYCLGSIPSGLLFGKYIWGVDLREHGSKNIGATNAWRILGKGPGLLVFTADLLKGVLGVALGLYFVGTPLAMILGGIAAIVGHGWSIFLGFKGGKGVATGLGVIAMLMPHVTLVILGVWIVIVFFSKYVSLGSVIAAALVPIAAYIFDEPLEFLYFGIVAAIFVICRHKTNIERLINGTESKIRSGHINK</sequence>
<keyword evidence="7 10" id="KW-0472">Membrane</keyword>
<comment type="subunit">
    <text evidence="10">Probably interacts with PlsX.</text>
</comment>
<name>A0A1H6VUA5_9FIRM</name>
<gene>
    <name evidence="10" type="primary">plsY</name>
    <name evidence="11" type="ORF">SAMN05660742_10359</name>
</gene>
<evidence type="ECO:0000256" key="7">
    <source>
        <dbReference type="ARBA" id="ARBA00023136"/>
    </source>
</evidence>
<feature type="transmembrane region" description="Helical" evidence="10">
    <location>
        <begin position="137"/>
        <end position="156"/>
    </location>
</feature>
<reference evidence="11 12" key="1">
    <citation type="submission" date="2016-10" db="EMBL/GenBank/DDBJ databases">
        <authorList>
            <person name="de Groot N.N."/>
        </authorList>
    </citation>
    <scope>NUCLEOTIDE SEQUENCE [LARGE SCALE GENOMIC DNA]</scope>
    <source>
        <strain evidence="11 12">DSM 2179</strain>
    </source>
</reference>
<keyword evidence="8 10" id="KW-0594">Phospholipid biosynthesis</keyword>
<dbReference type="GO" id="GO:0008654">
    <property type="term" value="P:phospholipid biosynthetic process"/>
    <property type="evidence" value="ECO:0007669"/>
    <property type="project" value="UniProtKB-UniRule"/>
</dbReference>